<gene>
    <name evidence="9" type="ORF">HED64_12220</name>
</gene>
<feature type="transmembrane region" description="Helical" evidence="7">
    <location>
        <begin position="32"/>
        <end position="51"/>
    </location>
</feature>
<keyword evidence="5 7" id="KW-1133">Transmembrane helix</keyword>
<organism evidence="9 10">
    <name type="scientific">Paeniglutamicibacter terrestris</name>
    <dbReference type="NCBI Taxonomy" id="2723403"/>
    <lineage>
        <taxon>Bacteria</taxon>
        <taxon>Bacillati</taxon>
        <taxon>Actinomycetota</taxon>
        <taxon>Actinomycetes</taxon>
        <taxon>Micrococcales</taxon>
        <taxon>Micrococcaceae</taxon>
        <taxon>Paeniglutamicibacter</taxon>
    </lineage>
</organism>
<evidence type="ECO:0000256" key="4">
    <source>
        <dbReference type="ARBA" id="ARBA00022692"/>
    </source>
</evidence>
<evidence type="ECO:0000256" key="7">
    <source>
        <dbReference type="SAM" id="Phobius"/>
    </source>
</evidence>
<dbReference type="Gene3D" id="3.40.50.720">
    <property type="entry name" value="NAD(P)-binding Rossmann-like Domain"/>
    <property type="match status" value="1"/>
</dbReference>
<comment type="caution">
    <text evidence="9">The sequence shown here is derived from an EMBL/GenBank/DDBJ whole genome shotgun (WGS) entry which is preliminary data.</text>
</comment>
<feature type="transmembrane region" description="Helical" evidence="7">
    <location>
        <begin position="265"/>
        <end position="286"/>
    </location>
</feature>
<dbReference type="Pfam" id="PF02397">
    <property type="entry name" value="Bac_transf"/>
    <property type="match status" value="1"/>
</dbReference>
<dbReference type="InterPro" id="IPR003362">
    <property type="entry name" value="Bact_transf"/>
</dbReference>
<protein>
    <submittedName>
        <fullName evidence="9">Sugar transferase</fullName>
    </submittedName>
</protein>
<keyword evidence="6 7" id="KW-0472">Membrane</keyword>
<keyword evidence="3 9" id="KW-0808">Transferase</keyword>
<dbReference type="EMBL" id="JAAWVT010000005">
    <property type="protein sequence ID" value="NKG21469.1"/>
    <property type="molecule type" value="Genomic_DNA"/>
</dbReference>
<reference evidence="9 10" key="1">
    <citation type="submission" date="2020-04" db="EMBL/GenBank/DDBJ databases">
        <title>Paeniglutamicibacter sp. ANT13_2, a novel actinomycete isolated from sediment in Antarctica.</title>
        <authorList>
            <person name="Sakdapetsiri C."/>
            <person name="Pinyakong O."/>
        </authorList>
    </citation>
    <scope>NUCLEOTIDE SEQUENCE [LARGE SCALE GENOMIC DNA]</scope>
    <source>
        <strain evidence="9 10">ANT13_2</strain>
    </source>
</reference>
<keyword evidence="4 7" id="KW-0812">Transmembrane</keyword>
<feature type="transmembrane region" description="Helical" evidence="7">
    <location>
        <begin position="63"/>
        <end position="81"/>
    </location>
</feature>
<dbReference type="GO" id="GO:0016740">
    <property type="term" value="F:transferase activity"/>
    <property type="evidence" value="ECO:0007669"/>
    <property type="project" value="UniProtKB-KW"/>
</dbReference>
<keyword evidence="10" id="KW-1185">Reference proteome</keyword>
<dbReference type="PANTHER" id="PTHR30576">
    <property type="entry name" value="COLANIC BIOSYNTHESIS UDP-GLUCOSE LIPID CARRIER TRANSFERASE"/>
    <property type="match status" value="1"/>
</dbReference>
<name>A0ABX1G5Z6_9MICC</name>
<accession>A0ABX1G5Z6</accession>
<feature type="transmembrane region" description="Helical" evidence="7">
    <location>
        <begin position="7"/>
        <end position="26"/>
    </location>
</feature>
<dbReference type="Proteomes" id="UP000746595">
    <property type="component" value="Unassembled WGS sequence"/>
</dbReference>
<dbReference type="InterPro" id="IPR017475">
    <property type="entry name" value="EPS_sugar_tfrase"/>
</dbReference>
<dbReference type="NCBIfam" id="TIGR03025">
    <property type="entry name" value="EPS_sugtrans"/>
    <property type="match status" value="1"/>
</dbReference>
<dbReference type="RefSeq" id="WP_168152270.1">
    <property type="nucleotide sequence ID" value="NZ_JAAWVT010000005.1"/>
</dbReference>
<evidence type="ECO:0000256" key="5">
    <source>
        <dbReference type="ARBA" id="ARBA00022989"/>
    </source>
</evidence>
<evidence type="ECO:0000313" key="10">
    <source>
        <dbReference type="Proteomes" id="UP000746595"/>
    </source>
</evidence>
<evidence type="ECO:0000313" key="9">
    <source>
        <dbReference type="EMBL" id="NKG21469.1"/>
    </source>
</evidence>
<comment type="subcellular location">
    <subcellularLocation>
        <location evidence="1">Membrane</location>
        <topology evidence="1">Multi-pass membrane protein</topology>
    </subcellularLocation>
</comment>
<comment type="similarity">
    <text evidence="2">Belongs to the bacterial sugar transferase family.</text>
</comment>
<feature type="transmembrane region" description="Helical" evidence="7">
    <location>
        <begin position="93"/>
        <end position="112"/>
    </location>
</feature>
<evidence type="ECO:0000256" key="3">
    <source>
        <dbReference type="ARBA" id="ARBA00022679"/>
    </source>
</evidence>
<dbReference type="PANTHER" id="PTHR30576:SF10">
    <property type="entry name" value="SLL5057 PROTEIN"/>
    <property type="match status" value="1"/>
</dbReference>
<sequence length="453" mass="49916">MKLLTIVDALVISSVMLFAWNTVVGVERGGLFPYLPIMAFSWFVILGVGGARRAEVLGRGVDEYRRVIGASLLAVGLMAFTGMELRLEGTRQVAFSALLAGPPALLLARWLLRRLLRHRAKSGATLSKVVVIGCASDIEYVVSRVSKASSAGYQIVALIEDTGTSMELEPLVPVTHNPEDLEHMISTHGADAVIVAGQLNAGKDAVRNLGWELERLGAEMILASNLTNVASSRIHIREVDGLPLMHVERPALSGMKMRIKRAVDICLTTIALTILLPVFLMIAIAIRMDSKGPVIFAQRRIGKRGQEFTMLKFRTMCVDAESRLDGLKDQNEGAGPLFKMKGDPRVTKIGKLLRKTSLDELPQLINVIKGDMSLVGPRPPLPCEVETYERHTFRRLLIRPGLTGLWQISGRSNLSWEDSVRLDLYYVENWSLVDDLVIMCHTAKAMIRPSGAY</sequence>
<feature type="domain" description="Bacterial sugar transferase" evidence="8">
    <location>
        <begin position="260"/>
        <end position="447"/>
    </location>
</feature>
<evidence type="ECO:0000259" key="8">
    <source>
        <dbReference type="Pfam" id="PF02397"/>
    </source>
</evidence>
<evidence type="ECO:0000256" key="2">
    <source>
        <dbReference type="ARBA" id="ARBA00006464"/>
    </source>
</evidence>
<evidence type="ECO:0000256" key="6">
    <source>
        <dbReference type="ARBA" id="ARBA00023136"/>
    </source>
</evidence>
<evidence type="ECO:0000256" key="1">
    <source>
        <dbReference type="ARBA" id="ARBA00004141"/>
    </source>
</evidence>
<proteinExistence type="inferred from homology"/>